<comment type="caution">
    <text evidence="3">The sequence shown here is derived from an EMBL/GenBank/DDBJ whole genome shotgun (WGS) entry which is preliminary data.</text>
</comment>
<reference evidence="3" key="1">
    <citation type="submission" date="2023-07" db="EMBL/GenBank/DDBJ databases">
        <title>Genomic Encyclopedia of Type Strains, Phase IV (KMG-IV): sequencing the most valuable type-strain genomes for metagenomic binning, comparative biology and taxonomic classification.</title>
        <authorList>
            <person name="Goeker M."/>
        </authorList>
    </citation>
    <scope>NUCLEOTIDE SEQUENCE</scope>
    <source>
        <strain evidence="3">DSM 24202</strain>
    </source>
</reference>
<accession>A0AAE3VHV9</accession>
<evidence type="ECO:0000313" key="4">
    <source>
        <dbReference type="Proteomes" id="UP001238163"/>
    </source>
</evidence>
<evidence type="ECO:0000256" key="1">
    <source>
        <dbReference type="SAM" id="Phobius"/>
    </source>
</evidence>
<feature type="transmembrane region" description="Helical" evidence="1">
    <location>
        <begin position="408"/>
        <end position="428"/>
    </location>
</feature>
<evidence type="ECO:0008006" key="5">
    <source>
        <dbReference type="Google" id="ProtNLM"/>
    </source>
</evidence>
<dbReference type="EMBL" id="JAUSVL010000001">
    <property type="protein sequence ID" value="MDQ0290603.1"/>
    <property type="molecule type" value="Genomic_DNA"/>
</dbReference>
<evidence type="ECO:0000256" key="2">
    <source>
        <dbReference type="SAM" id="SignalP"/>
    </source>
</evidence>
<keyword evidence="1" id="KW-0812">Transmembrane</keyword>
<feature type="transmembrane region" description="Helical" evidence="1">
    <location>
        <begin position="262"/>
        <end position="285"/>
    </location>
</feature>
<proteinExistence type="predicted"/>
<keyword evidence="2" id="KW-0732">Signal</keyword>
<feature type="transmembrane region" description="Helical" evidence="1">
    <location>
        <begin position="100"/>
        <end position="126"/>
    </location>
</feature>
<feature type="chain" id="PRO_5041935212" description="SH3b domain-containing protein" evidence="2">
    <location>
        <begin position="21"/>
        <end position="525"/>
    </location>
</feature>
<dbReference type="RefSeq" id="WP_307262248.1">
    <property type="nucleotide sequence ID" value="NZ_JAUSVL010000001.1"/>
</dbReference>
<name>A0AAE3VHV9_9BACT</name>
<keyword evidence="4" id="KW-1185">Reference proteome</keyword>
<sequence>MTARRIVIAALMLVLTAAGAENAGNGVGGAADASPARAASVRRFLDGFWVTITAEEPAPEVSPAAAPSNPALVQVPILPPAAPILQLCSMPTWRRWHLPRWSWCAAAAMLIVAVGVALAGALRGIWLELRHPRRLRQLAAVKALRAWRLTPTPPFAGLLQAFREFYGLPAGCDADAIAAVVGKTDVDLAQAILAMDCQRFAPANSPAAESAANASAGASAVCTPAVAPAASAEAGTVPPVHPVFALLSRWLGRSSRMWPGRAAAAAAVALAIAAVLSLGGVVVAVRDLTRSESYAPAWNCALQHAAERHYARAFIAFLALERVSPSSPELSRNLAVLAAATGRDEAARAWHRHALIQEQLRGRIRLVGRDWRWPVAVPALLLATAFVGFCVAAMGWPGAWRRTLAWRAWLLLPLALLACSALLLGGHWRQCRRLQELAVVATAQPLMVAPGATALAQARVATTDLAPAQAATGPGAVDTATATALKQLAAGDCVQLRQQRCEWCFVSINGIAGWLPLSGILPFRL</sequence>
<organism evidence="3 4">
    <name type="scientific">Oligosphaera ethanolica</name>
    <dbReference type="NCBI Taxonomy" id="760260"/>
    <lineage>
        <taxon>Bacteria</taxon>
        <taxon>Pseudomonadati</taxon>
        <taxon>Lentisphaerota</taxon>
        <taxon>Oligosphaeria</taxon>
        <taxon>Oligosphaerales</taxon>
        <taxon>Oligosphaeraceae</taxon>
        <taxon>Oligosphaera</taxon>
    </lineage>
</organism>
<dbReference type="AlphaFoldDB" id="A0AAE3VHV9"/>
<dbReference type="Proteomes" id="UP001238163">
    <property type="component" value="Unassembled WGS sequence"/>
</dbReference>
<evidence type="ECO:0000313" key="3">
    <source>
        <dbReference type="EMBL" id="MDQ0290603.1"/>
    </source>
</evidence>
<feature type="transmembrane region" description="Helical" evidence="1">
    <location>
        <begin position="375"/>
        <end position="396"/>
    </location>
</feature>
<feature type="signal peptide" evidence="2">
    <location>
        <begin position="1"/>
        <end position="20"/>
    </location>
</feature>
<gene>
    <name evidence="3" type="ORF">J3R75_002710</name>
</gene>
<keyword evidence="1" id="KW-1133">Transmembrane helix</keyword>
<protein>
    <recommendedName>
        <fullName evidence="5">SH3b domain-containing protein</fullName>
    </recommendedName>
</protein>
<keyword evidence="1" id="KW-0472">Membrane</keyword>